<evidence type="ECO:0000259" key="7">
    <source>
        <dbReference type="Pfam" id="PF04932"/>
    </source>
</evidence>
<evidence type="ECO:0000313" key="9">
    <source>
        <dbReference type="Proteomes" id="UP000199086"/>
    </source>
</evidence>
<feature type="transmembrane region" description="Helical" evidence="6">
    <location>
        <begin position="210"/>
        <end position="226"/>
    </location>
</feature>
<reference evidence="8 9" key="1">
    <citation type="submission" date="2016-06" db="EMBL/GenBank/DDBJ databases">
        <authorList>
            <person name="Olsen C.W."/>
            <person name="Carey S."/>
            <person name="Hinshaw L."/>
            <person name="Karasin A.I."/>
        </authorList>
    </citation>
    <scope>NUCLEOTIDE SEQUENCE [LARGE SCALE GENOMIC DNA]</scope>
    <source>
        <strain evidence="8 9">LZ-22</strain>
    </source>
</reference>
<feature type="transmembrane region" description="Helical" evidence="6">
    <location>
        <begin position="362"/>
        <end position="381"/>
    </location>
</feature>
<dbReference type="Pfam" id="PF04932">
    <property type="entry name" value="Wzy_C"/>
    <property type="match status" value="1"/>
</dbReference>
<feature type="transmembrane region" description="Helical" evidence="6">
    <location>
        <begin position="238"/>
        <end position="258"/>
    </location>
</feature>
<keyword evidence="2 6" id="KW-0812">Transmembrane</keyword>
<dbReference type="GO" id="GO:0016874">
    <property type="term" value="F:ligase activity"/>
    <property type="evidence" value="ECO:0007669"/>
    <property type="project" value="UniProtKB-KW"/>
</dbReference>
<evidence type="ECO:0000256" key="3">
    <source>
        <dbReference type="ARBA" id="ARBA00022989"/>
    </source>
</evidence>
<feature type="transmembrane region" description="Helical" evidence="6">
    <location>
        <begin position="164"/>
        <end position="180"/>
    </location>
</feature>
<dbReference type="AlphaFoldDB" id="A0A1G6GDF1"/>
<evidence type="ECO:0000313" key="8">
    <source>
        <dbReference type="EMBL" id="SDB80032.1"/>
    </source>
</evidence>
<comment type="subcellular location">
    <subcellularLocation>
        <location evidence="1">Membrane</location>
        <topology evidence="1">Multi-pass membrane protein</topology>
    </subcellularLocation>
</comment>
<dbReference type="InterPro" id="IPR007016">
    <property type="entry name" value="O-antigen_ligase-rel_domated"/>
</dbReference>
<name>A0A1G6GDF1_9ACTN</name>
<evidence type="ECO:0000256" key="1">
    <source>
        <dbReference type="ARBA" id="ARBA00004141"/>
    </source>
</evidence>
<evidence type="ECO:0000256" key="4">
    <source>
        <dbReference type="ARBA" id="ARBA00023136"/>
    </source>
</evidence>
<dbReference type="PANTHER" id="PTHR37422">
    <property type="entry name" value="TEICHURONIC ACID BIOSYNTHESIS PROTEIN TUAE"/>
    <property type="match status" value="1"/>
</dbReference>
<feature type="transmembrane region" description="Helical" evidence="6">
    <location>
        <begin position="339"/>
        <end position="356"/>
    </location>
</feature>
<keyword evidence="3 6" id="KW-1133">Transmembrane helix</keyword>
<evidence type="ECO:0000256" key="6">
    <source>
        <dbReference type="SAM" id="Phobius"/>
    </source>
</evidence>
<proteinExistence type="predicted"/>
<dbReference type="PANTHER" id="PTHR37422:SF23">
    <property type="entry name" value="TEICHURONIC ACID BIOSYNTHESIS PROTEIN TUAE"/>
    <property type="match status" value="1"/>
</dbReference>
<gene>
    <name evidence="8" type="ORF">GA0111570_101306</name>
</gene>
<keyword evidence="8" id="KW-0436">Ligase</keyword>
<keyword evidence="4 6" id="KW-0472">Membrane</keyword>
<feature type="region of interest" description="Disordered" evidence="5">
    <location>
        <begin position="417"/>
        <end position="462"/>
    </location>
</feature>
<dbReference type="Proteomes" id="UP000199086">
    <property type="component" value="Unassembled WGS sequence"/>
</dbReference>
<accession>A0A1G6GDF1</accession>
<feature type="transmembrane region" description="Helical" evidence="6">
    <location>
        <begin position="108"/>
        <end position="127"/>
    </location>
</feature>
<feature type="transmembrane region" description="Helical" evidence="6">
    <location>
        <begin position="303"/>
        <end position="327"/>
    </location>
</feature>
<feature type="domain" description="O-antigen ligase-related" evidence="7">
    <location>
        <begin position="195"/>
        <end position="318"/>
    </location>
</feature>
<keyword evidence="9" id="KW-1185">Reference proteome</keyword>
<dbReference type="STRING" id="1577474.GA0111570_101306"/>
<feature type="transmembrane region" description="Helical" evidence="6">
    <location>
        <begin position="187"/>
        <end position="204"/>
    </location>
</feature>
<evidence type="ECO:0000256" key="2">
    <source>
        <dbReference type="ARBA" id="ARBA00022692"/>
    </source>
</evidence>
<protein>
    <submittedName>
        <fullName evidence="8">O-Antigen ligase</fullName>
    </submittedName>
</protein>
<dbReference type="GO" id="GO:0016020">
    <property type="term" value="C:membrane"/>
    <property type="evidence" value="ECO:0007669"/>
    <property type="project" value="UniProtKB-SubCell"/>
</dbReference>
<organism evidence="8 9">
    <name type="scientific">Raineyella antarctica</name>
    <dbReference type="NCBI Taxonomy" id="1577474"/>
    <lineage>
        <taxon>Bacteria</taxon>
        <taxon>Bacillati</taxon>
        <taxon>Actinomycetota</taxon>
        <taxon>Actinomycetes</taxon>
        <taxon>Propionibacteriales</taxon>
        <taxon>Propionibacteriaceae</taxon>
        <taxon>Raineyella</taxon>
    </lineage>
</organism>
<evidence type="ECO:0000256" key="5">
    <source>
        <dbReference type="SAM" id="MobiDB-lite"/>
    </source>
</evidence>
<feature type="transmembrane region" description="Helical" evidence="6">
    <location>
        <begin position="80"/>
        <end position="96"/>
    </location>
</feature>
<dbReference type="EMBL" id="FMYF01000001">
    <property type="protein sequence ID" value="SDB80032.1"/>
    <property type="molecule type" value="Genomic_DNA"/>
</dbReference>
<feature type="transmembrane region" description="Helical" evidence="6">
    <location>
        <begin position="57"/>
        <end position="74"/>
    </location>
</feature>
<sequence>MGLVCVALMFLESVTDILPDGAWFWLVTPARAVLVVGLVAMAVVAPRRAAWRTWLDVPLLVLVLTSLLASYGRADSMAGWRWLLTEVGFYYLVVIVRRTHRDTHRAALVLALTGAAVATLVALQQAAAQTPTGFCRAPGAGMADGCEQPGALVRVIGTFANPNLLAAFLLLILPLAWLAVDEWLNGSMRLVGWVLVALAALALLHTWSRAGMAAGVLGAAALVTLLRPYGLRLRRGGVLVIGGLVAAIVLVVVSGAGIRTHVWGESLRIAFRHPLGVGMGRSGALLDAAIPGSLQFQHAHNTWLNWLVEAGWIGFLAVLAITGLVCWRAWRSAREGSRIAAACGAGLLGIGMMSLADHPANSLRIALAMAFVIGLLMSSPLSDTSIRAGLPAVLAGFGRRPRAVAPLAAEVPAADRLPASPARPVGARGVPDEGWAPRPSNPWAPERANPVLKGQTGAYEDR</sequence>
<dbReference type="InterPro" id="IPR051533">
    <property type="entry name" value="WaaL-like"/>
</dbReference>
<feature type="transmembrane region" description="Helical" evidence="6">
    <location>
        <begin position="25"/>
        <end position="45"/>
    </location>
</feature>